<proteinExistence type="predicted"/>
<comment type="caution">
    <text evidence="1">The sequence shown here is derived from an EMBL/GenBank/DDBJ whole genome shotgun (WGS) entry which is preliminary data.</text>
</comment>
<dbReference type="Proteomes" id="UP000649617">
    <property type="component" value="Unassembled WGS sequence"/>
</dbReference>
<dbReference type="AlphaFoldDB" id="A0A812N2A7"/>
<protein>
    <submittedName>
        <fullName evidence="1">Uncharacterized protein</fullName>
    </submittedName>
</protein>
<keyword evidence="2" id="KW-1185">Reference proteome</keyword>
<reference evidence="1" key="1">
    <citation type="submission" date="2021-02" db="EMBL/GenBank/DDBJ databases">
        <authorList>
            <person name="Dougan E. K."/>
            <person name="Rhodes N."/>
            <person name="Thang M."/>
            <person name="Chan C."/>
        </authorList>
    </citation>
    <scope>NUCLEOTIDE SEQUENCE</scope>
</reference>
<gene>
    <name evidence="1" type="ORF">SPIL2461_LOCUS5907</name>
</gene>
<sequence length="357" mass="39808">MRAGLSERLPRDCHVFGNVMDTFGDGDTAMERFSQLESYQDKLDLASELPLFSTAYCHRHGRRCPIETGAAARVGGVPCQDCSSAGKQLFENGSNYPTTLGFSYKCSMANTPLPVIECVPNLPRHAPLDAFQHDNFEWILDRTLLPEQFGFENIARPRLYMGAINTRVAETTYDAGTLLEYYMRSVKRDKPRDALCASAYDIHEDCLRLAAARALLPESDTPSVAPRSLLQPGERQACNLYLERFRSRLMSGEGACDWMDLVVRTGDRPGPYAGSKGWCTWTANSRRFAAAVGFTGSWPMGGMCSFAKCTLLWDFLPVDFFSIVPRWHTQSLTIASLQTSLGRTPRELWATLNTLPA</sequence>
<accession>A0A812N2A7</accession>
<dbReference type="EMBL" id="CAJNIZ010008659">
    <property type="protein sequence ID" value="CAE7269847.1"/>
    <property type="molecule type" value="Genomic_DNA"/>
</dbReference>
<evidence type="ECO:0000313" key="1">
    <source>
        <dbReference type="EMBL" id="CAE7269847.1"/>
    </source>
</evidence>
<name>A0A812N2A7_SYMPI</name>
<organism evidence="1 2">
    <name type="scientific">Symbiodinium pilosum</name>
    <name type="common">Dinoflagellate</name>
    <dbReference type="NCBI Taxonomy" id="2952"/>
    <lineage>
        <taxon>Eukaryota</taxon>
        <taxon>Sar</taxon>
        <taxon>Alveolata</taxon>
        <taxon>Dinophyceae</taxon>
        <taxon>Suessiales</taxon>
        <taxon>Symbiodiniaceae</taxon>
        <taxon>Symbiodinium</taxon>
    </lineage>
</organism>
<evidence type="ECO:0000313" key="2">
    <source>
        <dbReference type="Proteomes" id="UP000649617"/>
    </source>
</evidence>